<evidence type="ECO:0008006" key="3">
    <source>
        <dbReference type="Google" id="ProtNLM"/>
    </source>
</evidence>
<dbReference type="Pfam" id="PF07366">
    <property type="entry name" value="SnoaL"/>
    <property type="match status" value="1"/>
</dbReference>
<gene>
    <name evidence="1" type="ORF">DFW101_1952</name>
</gene>
<dbReference type="HOGENOM" id="CLU_100997_5_3_7"/>
<proteinExistence type="predicted"/>
<dbReference type="EMBL" id="CM001368">
    <property type="protein sequence ID" value="EHJ47958.1"/>
    <property type="molecule type" value="Genomic_DNA"/>
</dbReference>
<sequence>MTPKNLSDIYLSYITCLNMHDLPNLKKFVHEDVLYNGQMLGFSGYRGMLERNFHEIPDLYFDIQLLISDPPFIASRIKFDCRPKATFLGLLIDGKKVVFTENVFYEFRQDKIGQVWSVIDKAALEAQL</sequence>
<dbReference type="AlphaFoldDB" id="G7Q531"/>
<dbReference type="GO" id="GO:0030638">
    <property type="term" value="P:polyketide metabolic process"/>
    <property type="evidence" value="ECO:0007669"/>
    <property type="project" value="InterPro"/>
</dbReference>
<dbReference type="RefSeq" id="WP_009181343.1">
    <property type="nucleotide sequence ID" value="NZ_CM001368.1"/>
</dbReference>
<dbReference type="Proteomes" id="UP000004662">
    <property type="component" value="Chromosome"/>
</dbReference>
<dbReference type="OrthoDB" id="9810441at2"/>
<keyword evidence="2" id="KW-1185">Reference proteome</keyword>
<dbReference type="InterPro" id="IPR032710">
    <property type="entry name" value="NTF2-like_dom_sf"/>
</dbReference>
<evidence type="ECO:0000313" key="1">
    <source>
        <dbReference type="EMBL" id="EHJ47958.1"/>
    </source>
</evidence>
<dbReference type="InterPro" id="IPR009959">
    <property type="entry name" value="Cyclase_SnoaL-like"/>
</dbReference>
<protein>
    <recommendedName>
        <fullName evidence="3">Ester cyclase</fullName>
    </recommendedName>
</protein>
<dbReference type="eggNOG" id="COG5485">
    <property type="taxonomic scope" value="Bacteria"/>
</dbReference>
<dbReference type="SUPFAM" id="SSF54427">
    <property type="entry name" value="NTF2-like"/>
    <property type="match status" value="1"/>
</dbReference>
<name>G7Q531_9BACT</name>
<dbReference type="Gene3D" id="3.10.450.50">
    <property type="match status" value="1"/>
</dbReference>
<accession>G7Q531</accession>
<evidence type="ECO:0000313" key="2">
    <source>
        <dbReference type="Proteomes" id="UP000004662"/>
    </source>
</evidence>
<dbReference type="STRING" id="694327.DFW101_1952"/>
<organism evidence="1 2">
    <name type="scientific">Solidesulfovibrio carbinoliphilus subsp. oakridgensis</name>
    <dbReference type="NCBI Taxonomy" id="694327"/>
    <lineage>
        <taxon>Bacteria</taxon>
        <taxon>Pseudomonadati</taxon>
        <taxon>Thermodesulfobacteriota</taxon>
        <taxon>Desulfovibrionia</taxon>
        <taxon>Desulfovibrionales</taxon>
        <taxon>Desulfovibrionaceae</taxon>
        <taxon>Solidesulfovibrio</taxon>
    </lineage>
</organism>
<reference evidence="2" key="1">
    <citation type="journal article" date="2015" name="Genome Announc.">
        <title>High-Quality Draft Genome Sequence of Desulfovibrio carbinoliphilus FW-101-2B, an Organic Acid-Oxidizing Sulfate-Reducing Bacterium Isolated from Uranium(VI)-Contaminated Groundwater.</title>
        <authorList>
            <person name="Ramsay B.D."/>
            <person name="Hwang C."/>
            <person name="Woo H.L."/>
            <person name="Carroll S.L."/>
            <person name="Lucas S."/>
            <person name="Han J."/>
            <person name="Lapidus A.L."/>
            <person name="Cheng J.F."/>
            <person name="Goodwin L.A."/>
            <person name="Pitluck S."/>
            <person name="Peters L."/>
            <person name="Chertkov O."/>
            <person name="Held B."/>
            <person name="Detter J.C."/>
            <person name="Han C.S."/>
            <person name="Tapia R."/>
            <person name="Land M.L."/>
            <person name="Hauser L.J."/>
            <person name="Kyrpides N.C."/>
            <person name="Ivanova N.N."/>
            <person name="Mikhailova N."/>
            <person name="Pagani I."/>
            <person name="Woyke T."/>
            <person name="Arkin A.P."/>
            <person name="Dehal P."/>
            <person name="Chivian D."/>
            <person name="Criddle C.S."/>
            <person name="Wu W."/>
            <person name="Chakraborty R."/>
            <person name="Hazen T.C."/>
            <person name="Fields M.W."/>
        </authorList>
    </citation>
    <scope>NUCLEOTIDE SEQUENCE [LARGE SCALE GENOMIC DNA]</scope>
    <source>
        <strain evidence="2">FW-101-2B</strain>
    </source>
</reference>